<dbReference type="Proteomes" id="UP000533641">
    <property type="component" value="Unassembled WGS sequence"/>
</dbReference>
<name>A0A7W6WHC4_9HYPH</name>
<evidence type="ECO:0000256" key="3">
    <source>
        <dbReference type="ARBA" id="ARBA00022723"/>
    </source>
</evidence>
<comment type="cofactor">
    <cofactor evidence="1">
        <name>Zn(2+)</name>
        <dbReference type="ChEBI" id="CHEBI:29105"/>
    </cofactor>
</comment>
<dbReference type="GO" id="GO:0046872">
    <property type="term" value="F:metal ion binding"/>
    <property type="evidence" value="ECO:0007669"/>
    <property type="project" value="UniProtKB-KW"/>
</dbReference>
<dbReference type="GO" id="GO:0009014">
    <property type="term" value="F:succinyl-diaminopimelate desuccinylase activity"/>
    <property type="evidence" value="ECO:0007669"/>
    <property type="project" value="UniProtKB-EC"/>
</dbReference>
<dbReference type="EC" id="3.5.1.18" evidence="7"/>
<dbReference type="AlphaFoldDB" id="A0A7W6WHC4"/>
<dbReference type="InterPro" id="IPR050072">
    <property type="entry name" value="Peptidase_M20A"/>
</dbReference>
<evidence type="ECO:0000313" key="7">
    <source>
        <dbReference type="EMBL" id="MBB4277669.1"/>
    </source>
</evidence>
<keyword evidence="3" id="KW-0479">Metal-binding</keyword>
<reference evidence="7 8" key="1">
    <citation type="submission" date="2020-08" db="EMBL/GenBank/DDBJ databases">
        <title>Genomic Encyclopedia of Type Strains, Phase IV (KMG-V): Genome sequencing to study the core and pangenomes of soil and plant-associated prokaryotes.</title>
        <authorList>
            <person name="Whitman W."/>
        </authorList>
    </citation>
    <scope>NUCLEOTIDE SEQUENCE [LARGE SCALE GENOMIC DNA]</scope>
    <source>
        <strain evidence="7 8">SEMIA 402</strain>
    </source>
</reference>
<dbReference type="Gene3D" id="3.30.70.360">
    <property type="match status" value="1"/>
</dbReference>
<dbReference type="RefSeq" id="WP_183928340.1">
    <property type="nucleotide sequence ID" value="NZ_JACIGM010000014.1"/>
</dbReference>
<keyword evidence="5" id="KW-0862">Zinc</keyword>
<dbReference type="InterPro" id="IPR002933">
    <property type="entry name" value="Peptidase_M20"/>
</dbReference>
<evidence type="ECO:0000256" key="2">
    <source>
        <dbReference type="ARBA" id="ARBA00006247"/>
    </source>
</evidence>
<dbReference type="InterPro" id="IPR036264">
    <property type="entry name" value="Bact_exopeptidase_dim_dom"/>
</dbReference>
<proteinExistence type="inferred from homology"/>
<dbReference type="CDD" id="cd08659">
    <property type="entry name" value="M20_ArgE_DapE-like"/>
    <property type="match status" value="1"/>
</dbReference>
<evidence type="ECO:0000256" key="1">
    <source>
        <dbReference type="ARBA" id="ARBA00001947"/>
    </source>
</evidence>
<dbReference type="Pfam" id="PF07687">
    <property type="entry name" value="M20_dimer"/>
    <property type="match status" value="1"/>
</dbReference>
<dbReference type="PANTHER" id="PTHR43808:SF8">
    <property type="entry name" value="PEPTIDASE M20 DIMERISATION DOMAIN-CONTAINING PROTEIN"/>
    <property type="match status" value="1"/>
</dbReference>
<dbReference type="SUPFAM" id="SSF53187">
    <property type="entry name" value="Zn-dependent exopeptidases"/>
    <property type="match status" value="1"/>
</dbReference>
<dbReference type="InterPro" id="IPR011650">
    <property type="entry name" value="Peptidase_M20_dimer"/>
</dbReference>
<dbReference type="EMBL" id="JACIGM010000014">
    <property type="protein sequence ID" value="MBB4277669.1"/>
    <property type="molecule type" value="Genomic_DNA"/>
</dbReference>
<comment type="similarity">
    <text evidence="2">Belongs to the peptidase M20A family.</text>
</comment>
<gene>
    <name evidence="7" type="ORF">GGE12_005478</name>
</gene>
<dbReference type="SUPFAM" id="SSF55031">
    <property type="entry name" value="Bacterial exopeptidase dimerisation domain"/>
    <property type="match status" value="1"/>
</dbReference>
<dbReference type="Pfam" id="PF01546">
    <property type="entry name" value="Peptidase_M20"/>
    <property type="match status" value="1"/>
</dbReference>
<organism evidence="7 8">
    <name type="scientific">Rhizobium mongolense</name>
    <dbReference type="NCBI Taxonomy" id="57676"/>
    <lineage>
        <taxon>Bacteria</taxon>
        <taxon>Pseudomonadati</taxon>
        <taxon>Pseudomonadota</taxon>
        <taxon>Alphaproteobacteria</taxon>
        <taxon>Hyphomicrobiales</taxon>
        <taxon>Rhizobiaceae</taxon>
        <taxon>Rhizobium/Agrobacterium group</taxon>
        <taxon>Rhizobium</taxon>
    </lineage>
</organism>
<evidence type="ECO:0000259" key="6">
    <source>
        <dbReference type="Pfam" id="PF07687"/>
    </source>
</evidence>
<dbReference type="PANTHER" id="PTHR43808">
    <property type="entry name" value="ACETYLORNITHINE DEACETYLASE"/>
    <property type="match status" value="1"/>
</dbReference>
<evidence type="ECO:0000256" key="5">
    <source>
        <dbReference type="ARBA" id="ARBA00022833"/>
    </source>
</evidence>
<dbReference type="Gene3D" id="3.40.630.10">
    <property type="entry name" value="Zn peptidases"/>
    <property type="match status" value="2"/>
</dbReference>
<evidence type="ECO:0000313" key="8">
    <source>
        <dbReference type="Proteomes" id="UP000533641"/>
    </source>
</evidence>
<sequence>MAIEHTQETGSSRHPFDPIRFLQQIVAIDSCDPPGSEIEIAKLVQTELLACGIEAELDEFLPGRANVLGRIRGRGEKPALFLSSHMDTVPVGTVPWRRHPFSGEIAQGRLYGRGSTDMKCALAAMIAAAGNLADKGQTLKGDLILAFTAGESANLLGARRFVERGLKDEIGAFLCGEPSDLDIVIVEKAALWLRATATGRMGHVSGEAGINAIDTILSFLTRLYSLELDCPPHPLLDSPTIRVGRIEGGSAVNLTPDCCSVDIDIRLPPGVDHLAVAKRVENIAPEDVAISILDFKPAVESFPDDSFVKLCSDVCTRHRMRKPEIKGVSYYSDGTVLLEGLSVPFAIIGPGDLGLSGQPDESVSIENVLKAVDIYQDVATAWLS</sequence>
<protein>
    <submittedName>
        <fullName evidence="7">Succinyl-diaminopimelate desuccinylase</fullName>
        <ecNumber evidence="7">3.5.1.18</ecNumber>
    </submittedName>
</protein>
<feature type="domain" description="Peptidase M20 dimerisation" evidence="6">
    <location>
        <begin position="187"/>
        <end position="285"/>
    </location>
</feature>
<comment type="caution">
    <text evidence="7">The sequence shown here is derived from an EMBL/GenBank/DDBJ whole genome shotgun (WGS) entry which is preliminary data.</text>
</comment>
<keyword evidence="4 7" id="KW-0378">Hydrolase</keyword>
<evidence type="ECO:0000256" key="4">
    <source>
        <dbReference type="ARBA" id="ARBA00022801"/>
    </source>
</evidence>
<accession>A0A7W6WHC4</accession>